<keyword evidence="4" id="KW-0234">DNA repair</keyword>
<dbReference type="OrthoDB" id="206565at2759"/>
<organism evidence="7 8">
    <name type="scientific">Pseudovirgaria hyperparasitica</name>
    <dbReference type="NCBI Taxonomy" id="470096"/>
    <lineage>
        <taxon>Eukaryota</taxon>
        <taxon>Fungi</taxon>
        <taxon>Dikarya</taxon>
        <taxon>Ascomycota</taxon>
        <taxon>Pezizomycotina</taxon>
        <taxon>Dothideomycetes</taxon>
        <taxon>Dothideomycetes incertae sedis</taxon>
        <taxon>Acrospermales</taxon>
        <taxon>Acrospermaceae</taxon>
        <taxon>Pseudovirgaria</taxon>
    </lineage>
</organism>
<dbReference type="InterPro" id="IPR042525">
    <property type="entry name" value="Rad52_Rad59_Rad22_sf"/>
</dbReference>
<dbReference type="InterPro" id="IPR004585">
    <property type="entry name" value="DNA_recomb/repair_Rad52"/>
</dbReference>
<feature type="compositionally biased region" description="Polar residues" evidence="6">
    <location>
        <begin position="460"/>
        <end position="476"/>
    </location>
</feature>
<dbReference type="GeneID" id="54483750"/>
<keyword evidence="8" id="KW-1185">Reference proteome</keyword>
<dbReference type="Pfam" id="PF04098">
    <property type="entry name" value="Rad52_Rad22"/>
    <property type="match status" value="1"/>
</dbReference>
<dbReference type="GO" id="GO:0005634">
    <property type="term" value="C:nucleus"/>
    <property type="evidence" value="ECO:0007669"/>
    <property type="project" value="InterPro"/>
</dbReference>
<evidence type="ECO:0000256" key="1">
    <source>
        <dbReference type="ARBA" id="ARBA00006638"/>
    </source>
</evidence>
<feature type="compositionally biased region" description="Polar residues" evidence="6">
    <location>
        <begin position="359"/>
        <end position="376"/>
    </location>
</feature>
<dbReference type="InterPro" id="IPR041247">
    <property type="entry name" value="Rad52_fam"/>
</dbReference>
<keyword evidence="2" id="KW-0227">DNA damage</keyword>
<evidence type="ECO:0000256" key="4">
    <source>
        <dbReference type="ARBA" id="ARBA00023204"/>
    </source>
</evidence>
<feature type="region of interest" description="Disordered" evidence="6">
    <location>
        <begin position="253"/>
        <end position="316"/>
    </location>
</feature>
<name>A0A6A6WE86_9PEZI</name>
<gene>
    <name evidence="7" type="ORF">EJ05DRAFT_462801</name>
</gene>
<dbReference type="PANTHER" id="PTHR12132:SF1">
    <property type="entry name" value="DNA REPAIR PROTEIN RAD52 HOMOLOG"/>
    <property type="match status" value="1"/>
</dbReference>
<keyword evidence="3" id="KW-0233">DNA recombination</keyword>
<evidence type="ECO:0000256" key="2">
    <source>
        <dbReference type="ARBA" id="ARBA00022763"/>
    </source>
</evidence>
<feature type="region of interest" description="Disordered" evidence="6">
    <location>
        <begin position="359"/>
        <end position="402"/>
    </location>
</feature>
<protein>
    <recommendedName>
        <fullName evidence="5">RAD52 homolog</fullName>
    </recommendedName>
</protein>
<dbReference type="PANTHER" id="PTHR12132">
    <property type="entry name" value="DNA REPAIR AND RECOMBINATION PROTEIN RAD52, RAD59"/>
    <property type="match status" value="1"/>
</dbReference>
<comment type="similarity">
    <text evidence="1">Belongs to the RAD52 family.</text>
</comment>
<feature type="compositionally biased region" description="Polar residues" evidence="6">
    <location>
        <begin position="283"/>
        <end position="302"/>
    </location>
</feature>
<dbReference type="GO" id="GO:0003697">
    <property type="term" value="F:single-stranded DNA binding"/>
    <property type="evidence" value="ECO:0007669"/>
    <property type="project" value="UniProtKB-ARBA"/>
</dbReference>
<evidence type="ECO:0000256" key="6">
    <source>
        <dbReference type="SAM" id="MobiDB-lite"/>
    </source>
</evidence>
<dbReference type="SUPFAM" id="SSF54768">
    <property type="entry name" value="dsRNA-binding domain-like"/>
    <property type="match status" value="1"/>
</dbReference>
<evidence type="ECO:0000313" key="8">
    <source>
        <dbReference type="Proteomes" id="UP000799437"/>
    </source>
</evidence>
<feature type="compositionally biased region" description="Polar residues" evidence="6">
    <location>
        <begin position="253"/>
        <end position="272"/>
    </location>
</feature>
<dbReference type="GO" id="GO:0045002">
    <property type="term" value="P:double-strand break repair via single-strand annealing"/>
    <property type="evidence" value="ECO:0007669"/>
    <property type="project" value="InterPro"/>
</dbReference>
<dbReference type="GO" id="GO:0000730">
    <property type="term" value="P:DNA recombinase assembly"/>
    <property type="evidence" value="ECO:0007669"/>
    <property type="project" value="InterPro"/>
</dbReference>
<dbReference type="Gene3D" id="3.30.390.80">
    <property type="entry name" value="DNA repair protein Rad52/59/22"/>
    <property type="match status" value="1"/>
</dbReference>
<evidence type="ECO:0000313" key="7">
    <source>
        <dbReference type="EMBL" id="KAF2759431.1"/>
    </source>
</evidence>
<feature type="compositionally biased region" description="Basic and acidic residues" evidence="6">
    <location>
        <begin position="303"/>
        <end position="313"/>
    </location>
</feature>
<dbReference type="NCBIfam" id="TIGR00607">
    <property type="entry name" value="rad52"/>
    <property type="match status" value="1"/>
</dbReference>
<accession>A0A6A6WE86</accession>
<evidence type="ECO:0000256" key="3">
    <source>
        <dbReference type="ARBA" id="ARBA00023172"/>
    </source>
</evidence>
<dbReference type="Proteomes" id="UP000799437">
    <property type="component" value="Unassembled WGS sequence"/>
</dbReference>
<proteinExistence type="inferred from homology"/>
<feature type="region of interest" description="Disordered" evidence="6">
    <location>
        <begin position="420"/>
        <end position="562"/>
    </location>
</feature>
<dbReference type="AlphaFoldDB" id="A0A6A6WE86"/>
<dbReference type="RefSeq" id="XP_033601882.1">
    <property type="nucleotide sequence ID" value="XM_033742696.1"/>
</dbReference>
<dbReference type="FunFam" id="3.30.390.80:FF:000001">
    <property type="entry name" value="DNA repair protein RAD52 homolog"/>
    <property type="match status" value="1"/>
</dbReference>
<evidence type="ECO:0000256" key="5">
    <source>
        <dbReference type="ARBA" id="ARBA00077224"/>
    </source>
</evidence>
<dbReference type="GO" id="GO:0006312">
    <property type="term" value="P:mitotic recombination"/>
    <property type="evidence" value="ECO:0007669"/>
    <property type="project" value="TreeGrafter"/>
</dbReference>
<reference evidence="7" key="1">
    <citation type="journal article" date="2020" name="Stud. Mycol.">
        <title>101 Dothideomycetes genomes: a test case for predicting lifestyles and emergence of pathogens.</title>
        <authorList>
            <person name="Haridas S."/>
            <person name="Albert R."/>
            <person name="Binder M."/>
            <person name="Bloem J."/>
            <person name="Labutti K."/>
            <person name="Salamov A."/>
            <person name="Andreopoulos B."/>
            <person name="Baker S."/>
            <person name="Barry K."/>
            <person name="Bills G."/>
            <person name="Bluhm B."/>
            <person name="Cannon C."/>
            <person name="Castanera R."/>
            <person name="Culley D."/>
            <person name="Daum C."/>
            <person name="Ezra D."/>
            <person name="Gonzalez J."/>
            <person name="Henrissat B."/>
            <person name="Kuo A."/>
            <person name="Liang C."/>
            <person name="Lipzen A."/>
            <person name="Lutzoni F."/>
            <person name="Magnuson J."/>
            <person name="Mondo S."/>
            <person name="Nolan M."/>
            <person name="Ohm R."/>
            <person name="Pangilinan J."/>
            <person name="Park H.-J."/>
            <person name="Ramirez L."/>
            <person name="Alfaro M."/>
            <person name="Sun H."/>
            <person name="Tritt A."/>
            <person name="Yoshinaga Y."/>
            <person name="Zwiers L.-H."/>
            <person name="Turgeon B."/>
            <person name="Goodwin S."/>
            <person name="Spatafora J."/>
            <person name="Crous P."/>
            <person name="Grigoriev I."/>
        </authorList>
    </citation>
    <scope>NUCLEOTIDE SEQUENCE</scope>
    <source>
        <strain evidence="7">CBS 121739</strain>
    </source>
</reference>
<sequence length="562" mass="59981">MPSNGDQKALAASIANPFDDEPLRVQDSTAHDIATLQARLNKQLGPEFISTRAGPGGGKVAYITAEKVINLANDVFGFNGWSSSIQQVQIDFVDENTSNGKISLGLSVTVRVTLKDGTYHEDIGYGSIENARGKAAAFEKAKKEAATDAMKRALRTFGNLLGNCLYDKDYLAKVGKLKVAPAKWDVDKLHRHPDYRPKDEAVPTPSNFKQEALVRTRTNQSTGSMDFEDELGGSLFDEVEVSEVHGDEVSMQTVSDGENLANMSSTSKQASRSMAPPQRNHMSRMQSMPALQTAQPVQGQTHAQEDPFAEQKHQARMAAMARRAAFQLSTDHGVVVRPPQQATYHQNPAQNTAATPTIVSKQGQAESKDNSSSAGNHNAGANPGPVQNTPEQQPPPAANVNAGLPVFVSSRAAAMLQQPTAESPKTLPVFNPHAESPSLRRTSGIDHRRSGPVPREAVNIQPTVVNRNGQLSNGTSALPMLQPGPQNPTARANFVDPRADTNRRIGMPGGAQSPLANRGSYKPPGPATGIKRPPLVDVSNVTDAAGSIGDPMESKKARVGGA</sequence>
<dbReference type="InterPro" id="IPR007232">
    <property type="entry name" value="Rad52_Rad59_Rad22"/>
</dbReference>
<dbReference type="EMBL" id="ML996569">
    <property type="protein sequence ID" value="KAF2759431.1"/>
    <property type="molecule type" value="Genomic_DNA"/>
</dbReference>